<keyword evidence="6 7" id="KW-0539">Nucleus</keyword>
<keyword evidence="5" id="KW-0677">Repeat</keyword>
<dbReference type="GO" id="GO:0180010">
    <property type="term" value="P:co-transcriptional mRNA 3'-end processing, cleavage and polyadenylation pathway"/>
    <property type="evidence" value="ECO:0007669"/>
    <property type="project" value="UniProtKB-UniRule"/>
</dbReference>
<dbReference type="GO" id="GO:0003729">
    <property type="term" value="F:mRNA binding"/>
    <property type="evidence" value="ECO:0007669"/>
    <property type="project" value="TreeGrafter"/>
</dbReference>
<dbReference type="InterPro" id="IPR003107">
    <property type="entry name" value="HAT"/>
</dbReference>
<feature type="region of interest" description="Disordered" evidence="8">
    <location>
        <begin position="622"/>
        <end position="644"/>
    </location>
</feature>
<evidence type="ECO:0000256" key="4">
    <source>
        <dbReference type="ARBA" id="ARBA00022664"/>
    </source>
</evidence>
<feature type="compositionally biased region" description="Basic and acidic residues" evidence="8">
    <location>
        <begin position="45"/>
        <end position="58"/>
    </location>
</feature>
<keyword evidence="11" id="KW-1185">Reference proteome</keyword>
<feature type="compositionally biased region" description="Polar residues" evidence="8">
    <location>
        <begin position="141"/>
        <end position="171"/>
    </location>
</feature>
<dbReference type="SUPFAM" id="SSF48452">
    <property type="entry name" value="TPR-like"/>
    <property type="match status" value="2"/>
</dbReference>
<reference evidence="11" key="2">
    <citation type="submission" date="2015-01" db="EMBL/GenBank/DDBJ databases">
        <title>Evolutionary Origins and Diversification of the Mycorrhizal Mutualists.</title>
        <authorList>
            <consortium name="DOE Joint Genome Institute"/>
            <consortium name="Mycorrhizal Genomics Consortium"/>
            <person name="Kohler A."/>
            <person name="Kuo A."/>
            <person name="Nagy L.G."/>
            <person name="Floudas D."/>
            <person name="Copeland A."/>
            <person name="Barry K.W."/>
            <person name="Cichocki N."/>
            <person name="Veneault-Fourrey C."/>
            <person name="LaButti K."/>
            <person name="Lindquist E.A."/>
            <person name="Lipzen A."/>
            <person name="Lundell T."/>
            <person name="Morin E."/>
            <person name="Murat C."/>
            <person name="Riley R."/>
            <person name="Ohm R."/>
            <person name="Sun H."/>
            <person name="Tunlid A."/>
            <person name="Henrissat B."/>
            <person name="Grigoriev I.V."/>
            <person name="Hibbett D.S."/>
            <person name="Martin F."/>
        </authorList>
    </citation>
    <scope>NUCLEOTIDE SEQUENCE [LARGE SCALE GENOMIC DNA]</scope>
    <source>
        <strain evidence="11">Zn</strain>
    </source>
</reference>
<dbReference type="InParanoid" id="A0A0C3HFJ0"/>
<dbReference type="InterPro" id="IPR045243">
    <property type="entry name" value="Rna14-like"/>
</dbReference>
<evidence type="ECO:0000256" key="5">
    <source>
        <dbReference type="ARBA" id="ARBA00022737"/>
    </source>
</evidence>
<proteinExistence type="predicted"/>
<sequence length="1004" mass="112181">MAEEDAEIALLHRLQAGQESIAWGTDGAGGAPEGEIPSNTEDNNEQVKKQTVADDEVLRAYSPSGSGAVSDDGDEYDPSSVTPLPAAVIAGDEQSRSSSRASSRKPKTVGGFLADDSDEESDESSSVQISTGLQPPAHNILNRTISPSPLQVSITPSDLQTPIQNPDDSQQGVLSLSTLSVNPNLSGARTSQAPSMQVPMSAGLSASVQSASAPKGRLPHDRIGILEDRIKEDPRGDLDAWRSLISEHRKRNKFDDARAVYERFFKVFPQAAEMWVEYAEMELENDNFGAAEQIFGKSLLTVPNVQLWSTYLNYIRRMNDLTNDATGNARTTVSQAYDFVLANIGVDRDSGNIWQEYIQFVRSIPGQIGGSSWQDQQKMDSLRKAYQRAICVPMSTVSALWKEYDQFEMGLNKMTGRKFIQERSPGYMTARGANTMLENLNRGLIRTTLPKLAPALGFEGDGEYLQQVELWHKWITWEQEDPLVLKADELDVYKQRILYVYKQSLMALRFWPEMWVDAAEWCFANGLEKDGDTFLSDGIAANPDSCLLAFKKADRLETTLSTEEADKGPAERGAIVRAPYDSLLDSLYDLIKQLKVREARELAKVEESAALDANISAIIAKAEDEDDERDSDKEARESDKANKQAAIKQGYATQSQLISRTISFVWIALMRAMRRVQGKGAVKDAIGGSRQIFADARARGKITSDVYVASALIEHHVYKDPAGTKIFERGAKLFPEDSIFILEYLKHLLSIGDTTNARVTFETSVSRLTGKSELLAKAKPLYSYFHKYESNYGELSQIRKLEQRMAELFPEDPKLLRFASRYSGENFDPTAVRPIISPATQMRPKSTVLQSIEKPASVTDSPRPQYVQENSPRPQYIQQTNSPKRPFPIEDFENDLNRPRKLARGESPLKGAAGRRLDQQKRMQQAQGVPQWQANAPPFVVPRDITFLLSIIPRADLYTSTKFNPESMVRLLSQTNIPDYMTWKAAREQPQPHRYDVTEVEVEA</sequence>
<feature type="compositionally biased region" description="Polar residues" evidence="8">
    <location>
        <begin position="858"/>
        <end position="883"/>
    </location>
</feature>
<dbReference type="OrthoDB" id="26282at2759"/>
<evidence type="ECO:0000256" key="6">
    <source>
        <dbReference type="ARBA" id="ARBA00023242"/>
    </source>
</evidence>
<dbReference type="GO" id="GO:0005634">
    <property type="term" value="C:nucleus"/>
    <property type="evidence" value="ECO:0007669"/>
    <property type="project" value="UniProtKB-SubCell"/>
</dbReference>
<dbReference type="InterPro" id="IPR008847">
    <property type="entry name" value="Suf"/>
</dbReference>
<organism evidence="10 11">
    <name type="scientific">Oidiodendron maius (strain Zn)</name>
    <dbReference type="NCBI Taxonomy" id="913774"/>
    <lineage>
        <taxon>Eukaryota</taxon>
        <taxon>Fungi</taxon>
        <taxon>Dikarya</taxon>
        <taxon>Ascomycota</taxon>
        <taxon>Pezizomycotina</taxon>
        <taxon>Leotiomycetes</taxon>
        <taxon>Leotiomycetes incertae sedis</taxon>
        <taxon>Myxotrichaceae</taxon>
        <taxon>Oidiodendron</taxon>
    </lineage>
</organism>
<dbReference type="FunCoup" id="A0A0C3HFJ0">
    <property type="interactions" value="1208"/>
</dbReference>
<evidence type="ECO:0000256" key="3">
    <source>
        <dbReference type="ARBA" id="ARBA00022490"/>
    </source>
</evidence>
<feature type="region of interest" description="Disordered" evidence="8">
    <location>
        <begin position="842"/>
        <end position="887"/>
    </location>
</feature>
<feature type="compositionally biased region" description="Basic and acidic residues" evidence="8">
    <location>
        <begin position="630"/>
        <end position="642"/>
    </location>
</feature>
<accession>A0A0C3HFJ0</accession>
<evidence type="ECO:0000256" key="7">
    <source>
        <dbReference type="RuleBase" id="RU369035"/>
    </source>
</evidence>
<dbReference type="PANTHER" id="PTHR19980:SF0">
    <property type="entry name" value="CLEAVAGE STIMULATION FACTOR SUBUNIT 3"/>
    <property type="match status" value="1"/>
</dbReference>
<comment type="function">
    <text evidence="1 7">Component of the cleavage factor IA (CFIA) complex, which is involved in the endonucleolytic cleavage during polyadenylation-dependent pre-mRNA 3'-end formation.</text>
</comment>
<dbReference type="InterPro" id="IPR011990">
    <property type="entry name" value="TPR-like_helical_dom_sf"/>
</dbReference>
<gene>
    <name evidence="10" type="ORF">OIDMADRAFT_41726</name>
</gene>
<evidence type="ECO:0000259" key="9">
    <source>
        <dbReference type="Pfam" id="PF05843"/>
    </source>
</evidence>
<dbReference type="GO" id="GO:0005737">
    <property type="term" value="C:cytoplasm"/>
    <property type="evidence" value="ECO:0007669"/>
    <property type="project" value="UniProtKB-SubCell"/>
</dbReference>
<dbReference type="Pfam" id="PF05843">
    <property type="entry name" value="Suf"/>
    <property type="match status" value="1"/>
</dbReference>
<comment type="subcellular location">
    <subcellularLocation>
        <location evidence="2 7">Cytoplasm</location>
    </subcellularLocation>
    <subcellularLocation>
        <location evidence="7">Nucleus</location>
    </subcellularLocation>
    <text evidence="7">Nucleus and/or cytoplasm.</text>
</comment>
<dbReference type="SMART" id="SM00386">
    <property type="entry name" value="HAT"/>
    <property type="match status" value="6"/>
</dbReference>
<feature type="region of interest" description="Disordered" evidence="8">
    <location>
        <begin position="21"/>
        <end position="171"/>
    </location>
</feature>
<dbReference type="AlphaFoldDB" id="A0A0C3HFJ0"/>
<dbReference type="HOGENOM" id="CLU_007630_1_1_1"/>
<keyword evidence="3 7" id="KW-0963">Cytoplasm</keyword>
<evidence type="ECO:0000256" key="2">
    <source>
        <dbReference type="ARBA" id="ARBA00004496"/>
    </source>
</evidence>
<evidence type="ECO:0000256" key="8">
    <source>
        <dbReference type="SAM" id="MobiDB-lite"/>
    </source>
</evidence>
<dbReference type="PANTHER" id="PTHR19980">
    <property type="entry name" value="RNA CLEAVAGE STIMULATION FACTOR"/>
    <property type="match status" value="1"/>
</dbReference>
<dbReference type="STRING" id="913774.A0A0C3HFJ0"/>
<feature type="domain" description="Suppressor of forked" evidence="9">
    <location>
        <begin position="221"/>
        <end position="832"/>
    </location>
</feature>
<dbReference type="Gene3D" id="1.25.40.1040">
    <property type="match status" value="1"/>
</dbReference>
<reference evidence="10 11" key="1">
    <citation type="submission" date="2014-04" db="EMBL/GenBank/DDBJ databases">
        <authorList>
            <consortium name="DOE Joint Genome Institute"/>
            <person name="Kuo A."/>
            <person name="Martino E."/>
            <person name="Perotto S."/>
            <person name="Kohler A."/>
            <person name="Nagy L.G."/>
            <person name="Floudas D."/>
            <person name="Copeland A."/>
            <person name="Barry K.W."/>
            <person name="Cichocki N."/>
            <person name="Veneault-Fourrey C."/>
            <person name="LaButti K."/>
            <person name="Lindquist E.A."/>
            <person name="Lipzen A."/>
            <person name="Lundell T."/>
            <person name="Morin E."/>
            <person name="Murat C."/>
            <person name="Sun H."/>
            <person name="Tunlid A."/>
            <person name="Henrissat B."/>
            <person name="Grigoriev I.V."/>
            <person name="Hibbett D.S."/>
            <person name="Martin F."/>
            <person name="Nordberg H.P."/>
            <person name="Cantor M.N."/>
            <person name="Hua S.X."/>
        </authorList>
    </citation>
    <scope>NUCLEOTIDE SEQUENCE [LARGE SCALE GENOMIC DNA]</scope>
    <source>
        <strain evidence="10 11">Zn</strain>
    </source>
</reference>
<dbReference type="Proteomes" id="UP000054321">
    <property type="component" value="Unassembled WGS sequence"/>
</dbReference>
<name>A0A0C3HFJ0_OIDMZ</name>
<protein>
    <recommendedName>
        <fullName evidence="7">mRNA 3'-end-processing protein RNA14</fullName>
    </recommendedName>
</protein>
<dbReference type="FunFam" id="1.25.40.1040:FF:000006">
    <property type="entry name" value="CFIA complex component Rna14, putative"/>
    <property type="match status" value="1"/>
</dbReference>
<dbReference type="EMBL" id="KN832876">
    <property type="protein sequence ID" value="KIN01072.1"/>
    <property type="molecule type" value="Genomic_DNA"/>
</dbReference>
<evidence type="ECO:0000256" key="1">
    <source>
        <dbReference type="ARBA" id="ARBA00002863"/>
    </source>
</evidence>
<keyword evidence="4 7" id="KW-0507">mRNA processing</keyword>
<evidence type="ECO:0000313" key="11">
    <source>
        <dbReference type="Proteomes" id="UP000054321"/>
    </source>
</evidence>
<evidence type="ECO:0000313" key="10">
    <source>
        <dbReference type="EMBL" id="KIN01072.1"/>
    </source>
</evidence>